<comment type="subcellular location">
    <subcellularLocation>
        <location evidence="1">Cell membrane</location>
        <topology evidence="1">Multi-pass membrane protein</topology>
    </subcellularLocation>
</comment>
<organism evidence="8 9">
    <name type="scientific">Acidithiobacillus concretivorus</name>
    <dbReference type="NCBI Taxonomy" id="3063952"/>
    <lineage>
        <taxon>Bacteria</taxon>
        <taxon>Pseudomonadati</taxon>
        <taxon>Pseudomonadota</taxon>
        <taxon>Acidithiobacillia</taxon>
        <taxon>Acidithiobacillales</taxon>
        <taxon>Acidithiobacillaceae</taxon>
        <taxon>Acidithiobacillus</taxon>
    </lineage>
</organism>
<dbReference type="PANTHER" id="PTHR32309">
    <property type="entry name" value="TYROSINE-PROTEIN KINASE"/>
    <property type="match status" value="1"/>
</dbReference>
<keyword evidence="5 6" id="KW-0472">Membrane</keyword>
<feature type="domain" description="Polysaccharide chain length determinant N-terminal" evidence="7">
    <location>
        <begin position="19"/>
        <end position="95"/>
    </location>
</feature>
<evidence type="ECO:0000256" key="1">
    <source>
        <dbReference type="ARBA" id="ARBA00004651"/>
    </source>
</evidence>
<feature type="transmembrane region" description="Helical" evidence="6">
    <location>
        <begin position="240"/>
        <end position="260"/>
    </location>
</feature>
<dbReference type="RefSeq" id="WP_215862328.1">
    <property type="nucleotide sequence ID" value="NZ_JABELD010000002.1"/>
</dbReference>
<protein>
    <submittedName>
        <fullName evidence="8">Chain-length determining protein</fullName>
    </submittedName>
</protein>
<dbReference type="Proteomes" id="UP001197028">
    <property type="component" value="Unassembled WGS sequence"/>
</dbReference>
<dbReference type="EMBL" id="JABELD010000002">
    <property type="protein sequence ID" value="MBU2737247.1"/>
    <property type="molecule type" value="Genomic_DNA"/>
</dbReference>
<evidence type="ECO:0000256" key="3">
    <source>
        <dbReference type="ARBA" id="ARBA00022692"/>
    </source>
</evidence>
<dbReference type="PANTHER" id="PTHR32309:SF13">
    <property type="entry name" value="FERRIC ENTEROBACTIN TRANSPORT PROTEIN FEPE"/>
    <property type="match status" value="1"/>
</dbReference>
<proteinExistence type="predicted"/>
<sequence length="268" mass="29715">MSAEDKTNPAYAYHSVPDDEISLRELWEIIVKRKWVVFVSTVACLGLAVVYLLLTPTVYESNAVIQIGQVAGQPLDSGTQLASRLMNQYTPVNTVQAKKQLPRLHSVTPDKAEVSILTLEAYGKSPQDAQQYLTQITQKFLKHNQQRYQQIVATRQAQLKQLQTQYQELRKTLSSTPDVPAAHPDPLVLYMEQTQHNDALIQLQSAMAKAENALAANNTRPSLQTLSPRYDPNPVAPKKGLILVLAILGGLILGGFLALLQNALRKNP</sequence>
<evidence type="ECO:0000256" key="5">
    <source>
        <dbReference type="ARBA" id="ARBA00023136"/>
    </source>
</evidence>
<accession>A0ABS5ZKV3</accession>
<evidence type="ECO:0000256" key="6">
    <source>
        <dbReference type="SAM" id="Phobius"/>
    </source>
</evidence>
<evidence type="ECO:0000256" key="4">
    <source>
        <dbReference type="ARBA" id="ARBA00022989"/>
    </source>
</evidence>
<evidence type="ECO:0000259" key="7">
    <source>
        <dbReference type="Pfam" id="PF02706"/>
    </source>
</evidence>
<evidence type="ECO:0000256" key="2">
    <source>
        <dbReference type="ARBA" id="ARBA00022475"/>
    </source>
</evidence>
<gene>
    <name evidence="8" type="ORF">HJG40_00150</name>
</gene>
<keyword evidence="9" id="KW-1185">Reference proteome</keyword>
<keyword evidence="4 6" id="KW-1133">Transmembrane helix</keyword>
<dbReference type="Pfam" id="PF02706">
    <property type="entry name" value="Wzz"/>
    <property type="match status" value="1"/>
</dbReference>
<dbReference type="InterPro" id="IPR003856">
    <property type="entry name" value="LPS_length_determ_N"/>
</dbReference>
<evidence type="ECO:0000313" key="9">
    <source>
        <dbReference type="Proteomes" id="UP001197028"/>
    </source>
</evidence>
<keyword evidence="2" id="KW-1003">Cell membrane</keyword>
<keyword evidence="3 6" id="KW-0812">Transmembrane</keyword>
<dbReference type="InterPro" id="IPR050445">
    <property type="entry name" value="Bact_polysacc_biosynth/exp"/>
</dbReference>
<reference evidence="8 9" key="1">
    <citation type="journal article" date="2021" name="ISME J.">
        <title>Genomic evolution of the class Acidithiobacillia: deep-branching Proteobacteria living in extreme acidic conditions.</title>
        <authorList>
            <person name="Moya-Beltran A."/>
            <person name="Beard S."/>
            <person name="Rojas-Villalobos C."/>
            <person name="Issotta F."/>
            <person name="Gallardo Y."/>
            <person name="Ulloa R."/>
            <person name="Giaveno A."/>
            <person name="Degli Esposti M."/>
            <person name="Johnson D.B."/>
            <person name="Quatrini R."/>
        </authorList>
    </citation>
    <scope>NUCLEOTIDE SEQUENCE [LARGE SCALE GENOMIC DNA]</scope>
    <source>
        <strain evidence="8 9">ATCC 19703</strain>
    </source>
</reference>
<name>A0ABS5ZKV3_9PROT</name>
<evidence type="ECO:0000313" key="8">
    <source>
        <dbReference type="EMBL" id="MBU2737247.1"/>
    </source>
</evidence>
<comment type="caution">
    <text evidence="8">The sequence shown here is derived from an EMBL/GenBank/DDBJ whole genome shotgun (WGS) entry which is preliminary data.</text>
</comment>
<feature type="transmembrane region" description="Helical" evidence="6">
    <location>
        <begin position="35"/>
        <end position="54"/>
    </location>
</feature>